<evidence type="ECO:0000256" key="2">
    <source>
        <dbReference type="ARBA" id="ARBA00005887"/>
    </source>
</evidence>
<dbReference type="GO" id="GO:0008519">
    <property type="term" value="F:ammonium channel activity"/>
    <property type="evidence" value="ECO:0007669"/>
    <property type="project" value="InterPro"/>
</dbReference>
<feature type="transmembrane region" description="Helical" evidence="8">
    <location>
        <begin position="205"/>
        <end position="230"/>
    </location>
</feature>
<reference evidence="11 12" key="1">
    <citation type="journal article" date="2019" name="PLoS Negl. Trop. Dis.">
        <title>Revisiting the worldwide diversity of Leptospira species in the environment.</title>
        <authorList>
            <person name="Vincent A.T."/>
            <person name="Schiettekatte O."/>
            <person name="Bourhy P."/>
            <person name="Veyrier F.J."/>
            <person name="Picardeau M."/>
        </authorList>
    </citation>
    <scope>NUCLEOTIDE SEQUENCE [LARGE SCALE GENOMIC DNA]</scope>
    <source>
        <strain evidence="11 12">201702445</strain>
    </source>
</reference>
<feature type="transmembrane region" description="Helical" evidence="8">
    <location>
        <begin position="367"/>
        <end position="385"/>
    </location>
</feature>
<dbReference type="InterPro" id="IPR029020">
    <property type="entry name" value="Ammonium/urea_transptr"/>
</dbReference>
<evidence type="ECO:0000313" key="12">
    <source>
        <dbReference type="Proteomes" id="UP000297613"/>
    </source>
</evidence>
<feature type="transmembrane region" description="Helical" evidence="8">
    <location>
        <begin position="311"/>
        <end position="328"/>
    </location>
</feature>
<keyword evidence="4 8" id="KW-0812">Transmembrane</keyword>
<dbReference type="GO" id="GO:0005886">
    <property type="term" value="C:plasma membrane"/>
    <property type="evidence" value="ECO:0007669"/>
    <property type="project" value="UniProtKB-SubCell"/>
</dbReference>
<evidence type="ECO:0000256" key="5">
    <source>
        <dbReference type="ARBA" id="ARBA00022989"/>
    </source>
</evidence>
<dbReference type="InterPro" id="IPR024041">
    <property type="entry name" value="NH4_transpt_AmtB-like_dom"/>
</dbReference>
<feature type="transmembrane region" description="Helical" evidence="8">
    <location>
        <begin position="334"/>
        <end position="355"/>
    </location>
</feature>
<dbReference type="PANTHER" id="PTHR11730">
    <property type="entry name" value="AMMONIUM TRANSPORTER"/>
    <property type="match status" value="1"/>
</dbReference>
<evidence type="ECO:0000256" key="9">
    <source>
        <dbReference type="SAM" id="SignalP"/>
    </source>
</evidence>
<dbReference type="Pfam" id="PF00909">
    <property type="entry name" value="Ammonium_transp"/>
    <property type="match status" value="1"/>
</dbReference>
<feature type="transmembrane region" description="Helical" evidence="8">
    <location>
        <begin position="405"/>
        <end position="429"/>
    </location>
</feature>
<dbReference type="PRINTS" id="PR00342">
    <property type="entry name" value="RHESUSRHD"/>
</dbReference>
<keyword evidence="9" id="KW-0732">Signal</keyword>
<proteinExistence type="inferred from homology"/>
<keyword evidence="3 8" id="KW-0813">Transport</keyword>
<organism evidence="11 12">
    <name type="scientific">Leptospira yasudae</name>
    <dbReference type="NCBI Taxonomy" id="2202201"/>
    <lineage>
        <taxon>Bacteria</taxon>
        <taxon>Pseudomonadati</taxon>
        <taxon>Spirochaetota</taxon>
        <taxon>Spirochaetia</taxon>
        <taxon>Leptospirales</taxon>
        <taxon>Leptospiraceae</taxon>
        <taxon>Leptospira</taxon>
    </lineage>
</organism>
<keyword evidence="7 8" id="KW-0924">Ammonia transport</keyword>
<name>A0A6N4R1M9_9LEPT</name>
<dbReference type="InterPro" id="IPR018047">
    <property type="entry name" value="Ammonium_transpt_CS"/>
</dbReference>
<keyword evidence="6 8" id="KW-0472">Membrane</keyword>
<evidence type="ECO:0000256" key="1">
    <source>
        <dbReference type="ARBA" id="ARBA00004141"/>
    </source>
</evidence>
<feature type="transmembrane region" description="Helical" evidence="8">
    <location>
        <begin position="138"/>
        <end position="160"/>
    </location>
</feature>
<comment type="caution">
    <text evidence="11">The sequence shown here is derived from an EMBL/GenBank/DDBJ whole genome shotgun (WGS) entry which is preliminary data.</text>
</comment>
<dbReference type="EMBL" id="RQGM01000016">
    <property type="protein sequence ID" value="TGL87481.1"/>
    <property type="molecule type" value="Genomic_DNA"/>
</dbReference>
<accession>A0A6N4R1M9</accession>
<protein>
    <recommendedName>
        <fullName evidence="8">Ammonium transporter</fullName>
    </recommendedName>
</protein>
<dbReference type="Proteomes" id="UP000297613">
    <property type="component" value="Unassembled WGS sequence"/>
</dbReference>
<dbReference type="NCBIfam" id="TIGR00836">
    <property type="entry name" value="amt"/>
    <property type="match status" value="1"/>
</dbReference>
<dbReference type="PROSITE" id="PS01219">
    <property type="entry name" value="AMMONIUM_TRANSP"/>
    <property type="match status" value="1"/>
</dbReference>
<dbReference type="FunFam" id="1.10.3430.10:FF:000008">
    <property type="entry name" value="Ammonium transporter"/>
    <property type="match status" value="1"/>
</dbReference>
<feature type="transmembrane region" description="Helical" evidence="8">
    <location>
        <begin position="167"/>
        <end position="185"/>
    </location>
</feature>
<dbReference type="Gene3D" id="1.10.3430.10">
    <property type="entry name" value="Ammonium transporter AmtB like domains"/>
    <property type="match status" value="1"/>
</dbReference>
<feature type="transmembrane region" description="Helical" evidence="8">
    <location>
        <begin position="93"/>
        <end position="114"/>
    </location>
</feature>
<evidence type="ECO:0000259" key="10">
    <source>
        <dbReference type="Pfam" id="PF00909"/>
    </source>
</evidence>
<feature type="chain" id="PRO_5044426220" description="Ammonium transporter" evidence="9">
    <location>
        <begin position="19"/>
        <end position="460"/>
    </location>
</feature>
<sequence>MRWCFILILALLTTGIFAQEAPVAETVVATPDPAAVKAVSDEVATLRSEINWLWTCIAAFMVFFMQAGFAYVEAGFTRAKNVVNILMKNFIDFCLGSIFFWLLGFSIMFGPQLLPGFGIGMPGLAENLIVKDGVPDKWGFAFFIFQMVFAGTAATIVSGAMAERTKFVSYIVFSVLMTALVYPFFGSLAWAGLWGLGKGFLEQQGFIDFAGSTVVHSVGGWAGLAGALILGPRIGKYQDGKLFPILGHNMSMAALGVFILWFGWFGFNPGSTTSVNGGNFALIAVTTNMAAVSGALASMIVTWIMFKKPDIGLSLNGALAGLVAITAPCANVSISSAVIIGFIAGILVVLSVLFFDRIHIDDPVGAVSVHGVCGAWGTLAAGLFAQENYGGVNGLFFGGELSVVLTQLTGIGIAFVWSFGVSSIIFLILKYTLGLRVSEDEEIMGLDILEHGNEAYPISK</sequence>
<evidence type="ECO:0000256" key="3">
    <source>
        <dbReference type="ARBA" id="ARBA00022448"/>
    </source>
</evidence>
<dbReference type="RefSeq" id="WP_135569525.1">
    <property type="nucleotide sequence ID" value="NZ_RQGK01000017.1"/>
</dbReference>
<feature type="transmembrane region" description="Helical" evidence="8">
    <location>
        <begin position="52"/>
        <end position="72"/>
    </location>
</feature>
<feature type="signal peptide" evidence="9">
    <location>
        <begin position="1"/>
        <end position="18"/>
    </location>
</feature>
<feature type="transmembrane region" description="Helical" evidence="8">
    <location>
        <begin position="279"/>
        <end position="304"/>
    </location>
</feature>
<dbReference type="GO" id="GO:0097272">
    <property type="term" value="P:ammonium homeostasis"/>
    <property type="evidence" value="ECO:0007669"/>
    <property type="project" value="TreeGrafter"/>
</dbReference>
<dbReference type="SUPFAM" id="SSF111352">
    <property type="entry name" value="Ammonium transporter"/>
    <property type="match status" value="1"/>
</dbReference>
<dbReference type="AlphaFoldDB" id="A0A6N4R1M9"/>
<comment type="similarity">
    <text evidence="2 8">Belongs to the ammonia transporter channel (TC 1.A.11.2) family.</text>
</comment>
<keyword evidence="5 8" id="KW-1133">Transmembrane helix</keyword>
<evidence type="ECO:0000256" key="8">
    <source>
        <dbReference type="RuleBase" id="RU362002"/>
    </source>
</evidence>
<dbReference type="InterPro" id="IPR001905">
    <property type="entry name" value="Ammonium_transpt"/>
</dbReference>
<evidence type="ECO:0000256" key="4">
    <source>
        <dbReference type="ARBA" id="ARBA00022692"/>
    </source>
</evidence>
<feature type="transmembrane region" description="Helical" evidence="8">
    <location>
        <begin position="242"/>
        <end position="267"/>
    </location>
</feature>
<evidence type="ECO:0000256" key="7">
    <source>
        <dbReference type="ARBA" id="ARBA00023177"/>
    </source>
</evidence>
<dbReference type="PANTHER" id="PTHR11730:SF89">
    <property type="entry name" value="AMMONIUM TRANSPORTER SLL0108-RELATED"/>
    <property type="match status" value="1"/>
</dbReference>
<gene>
    <name evidence="11" type="ORF">EHQ83_04685</name>
</gene>
<comment type="subcellular location">
    <subcellularLocation>
        <location evidence="8">Cell membrane</location>
        <topology evidence="8">Multi-pass membrane protein</topology>
    </subcellularLocation>
    <subcellularLocation>
        <location evidence="1">Membrane</location>
        <topology evidence="1">Multi-pass membrane protein</topology>
    </subcellularLocation>
</comment>
<feature type="domain" description="Ammonium transporter AmtB-like" evidence="10">
    <location>
        <begin position="54"/>
        <end position="456"/>
    </location>
</feature>
<dbReference type="InterPro" id="IPR002229">
    <property type="entry name" value="RhesusRHD"/>
</dbReference>
<evidence type="ECO:0000256" key="6">
    <source>
        <dbReference type="ARBA" id="ARBA00023136"/>
    </source>
</evidence>
<evidence type="ECO:0000313" key="11">
    <source>
        <dbReference type="EMBL" id="TGL87481.1"/>
    </source>
</evidence>